<dbReference type="Proteomes" id="UP000831534">
    <property type="component" value="Chromosome"/>
</dbReference>
<name>A0A8T9MSM5_9NEIS</name>
<reference evidence="1" key="1">
    <citation type="journal article" date="2022" name="Res Sq">
        <title>Evolution of multicellular longitudinally dividing oral cavity symbionts (Neisseriaceae).</title>
        <authorList>
            <person name="Nyongesa S."/>
            <person name="Weber P."/>
            <person name="Bernet E."/>
            <person name="Pullido F."/>
            <person name="Nieckarz M."/>
            <person name="Delaby M."/>
            <person name="Nieves C."/>
            <person name="Viehboeck T."/>
            <person name="Krause N."/>
            <person name="Rivera-Millot A."/>
            <person name="Nakamura A."/>
            <person name="Vischer N."/>
            <person name="VanNieuwenhze M."/>
            <person name="Brun Y."/>
            <person name="Cava F."/>
            <person name="Bulgheresi S."/>
            <person name="Veyrier F."/>
        </authorList>
    </citation>
    <scope>NUCLEOTIDE SEQUENCE</scope>
    <source>
        <strain evidence="1">17694</strain>
    </source>
</reference>
<proteinExistence type="predicted"/>
<dbReference type="AlphaFoldDB" id="A0A8T9MSM5"/>
<evidence type="ECO:0000313" key="1">
    <source>
        <dbReference type="EMBL" id="UOP04607.1"/>
    </source>
</evidence>
<dbReference type="RefSeq" id="WP_156900906.1">
    <property type="nucleotide sequence ID" value="NZ_CP091521.1"/>
</dbReference>
<dbReference type="EMBL" id="CP091521">
    <property type="protein sequence ID" value="UOP04607.1"/>
    <property type="molecule type" value="Genomic_DNA"/>
</dbReference>
<organism evidence="1 2">
    <name type="scientific">Conchiformibius kuhniae</name>
    <dbReference type="NCBI Taxonomy" id="211502"/>
    <lineage>
        <taxon>Bacteria</taxon>
        <taxon>Pseudomonadati</taxon>
        <taxon>Pseudomonadota</taxon>
        <taxon>Betaproteobacteria</taxon>
        <taxon>Neisseriales</taxon>
        <taxon>Neisseriaceae</taxon>
        <taxon>Conchiformibius</taxon>
    </lineage>
</organism>
<keyword evidence="2" id="KW-1185">Reference proteome</keyword>
<dbReference type="KEGG" id="ckh:LVJ77_10280"/>
<accession>A0A8T9MSM5</accession>
<reference evidence="1" key="2">
    <citation type="submission" date="2024-09" db="EMBL/GenBank/DDBJ databases">
        <authorList>
            <person name="Veyrier F.J."/>
        </authorList>
    </citation>
    <scope>NUCLEOTIDE SEQUENCE</scope>
    <source>
        <strain evidence="1">17694</strain>
    </source>
</reference>
<protein>
    <submittedName>
        <fullName evidence="1">Uncharacterized protein</fullName>
    </submittedName>
</protein>
<evidence type="ECO:0000313" key="2">
    <source>
        <dbReference type="Proteomes" id="UP000831534"/>
    </source>
</evidence>
<gene>
    <name evidence="1" type="ORF">LVJ77_10280</name>
</gene>
<sequence length="115" mass="13223">MRFQIFETEKLLTIHPAYSPPAGMPTVRAWLLEQARQIVADAPVVVQASPPRPVPLPDMWDKACRDRAKLLIQTLRDAAAENRRHIDQPNHIPYDIEGFFAHMHHPNELQKMLAE</sequence>